<proteinExistence type="predicted"/>
<dbReference type="RefSeq" id="WP_142715386.1">
    <property type="nucleotide sequence ID" value="NZ_FXTH01000014.1"/>
</dbReference>
<dbReference type="CDD" id="cd06815">
    <property type="entry name" value="PLPDE_III_AR_like_1"/>
    <property type="match status" value="1"/>
</dbReference>
<evidence type="ECO:0000256" key="3">
    <source>
        <dbReference type="ARBA" id="ARBA00023235"/>
    </source>
</evidence>
<protein>
    <submittedName>
        <fullName evidence="5">Predicted amino acid racemase</fullName>
    </submittedName>
</protein>
<dbReference type="InterPro" id="IPR001608">
    <property type="entry name" value="Ala_racemase_N"/>
</dbReference>
<dbReference type="Gene3D" id="3.20.20.10">
    <property type="entry name" value="Alanine racemase"/>
    <property type="match status" value="1"/>
</dbReference>
<dbReference type="PANTHER" id="PTHR30511">
    <property type="entry name" value="ALANINE RACEMASE"/>
    <property type="match status" value="1"/>
</dbReference>
<reference evidence="5 6" key="1">
    <citation type="submission" date="2017-05" db="EMBL/GenBank/DDBJ databases">
        <authorList>
            <person name="Varghese N."/>
            <person name="Submissions S."/>
        </authorList>
    </citation>
    <scope>NUCLEOTIDE SEQUENCE [LARGE SCALE GENOMIC DNA]</scope>
    <source>
        <strain evidence="5 6">DSM 21194</strain>
    </source>
</reference>
<keyword evidence="3" id="KW-0413">Isomerase</keyword>
<keyword evidence="2" id="KW-0663">Pyridoxal phosphate</keyword>
<comment type="cofactor">
    <cofactor evidence="1">
        <name>pyridoxal 5'-phosphate</name>
        <dbReference type="ChEBI" id="CHEBI:597326"/>
    </cofactor>
</comment>
<evidence type="ECO:0000313" key="6">
    <source>
        <dbReference type="Proteomes" id="UP000317593"/>
    </source>
</evidence>
<evidence type="ECO:0000313" key="5">
    <source>
        <dbReference type="EMBL" id="SMO80677.1"/>
    </source>
</evidence>
<name>A0A521E9R4_9BACT</name>
<sequence length="358" mass="40508">MAYLKLYREKLRENYNFLDNLFKKNDIKWGITTKLLCGHEAYLKEVADLGIGEMHDSRISNLKKIKEIDPDTMTTYIKPPPKDIIESVVKYADASLNTELSTLHALSDEAKKQGKVHKVIIMIEMGDLREGVIRENIVDFYEEVFKLSNIEVLGIGTNLNCMHGVMPDEDKLIQLSLYKQIIELRFNKTIPLVSGGTTVTIPLLLRNQLPRGINHFRVGEALFFGKDLFTGGTIEGMHNDVLELYSQIIEIAEKPKVPSGELGKNPQGQVTDIDEEDYGETSYRAILDIGYLDINPEHIIDVERDGEVNIVDASSDMLILDVGDNQAGYEVGDFIRFRMKYMGALGIMNSDYIDKIVE</sequence>
<dbReference type="OrthoDB" id="504078at2"/>
<dbReference type="GO" id="GO:0008784">
    <property type="term" value="F:alanine racemase activity"/>
    <property type="evidence" value="ECO:0007669"/>
    <property type="project" value="TreeGrafter"/>
</dbReference>
<dbReference type="SUPFAM" id="SSF51419">
    <property type="entry name" value="PLP-binding barrel"/>
    <property type="match status" value="1"/>
</dbReference>
<organism evidence="5 6">
    <name type="scientific">Fodinibius sediminis</name>
    <dbReference type="NCBI Taxonomy" id="1214077"/>
    <lineage>
        <taxon>Bacteria</taxon>
        <taxon>Pseudomonadati</taxon>
        <taxon>Balneolota</taxon>
        <taxon>Balneolia</taxon>
        <taxon>Balneolales</taxon>
        <taxon>Balneolaceae</taxon>
        <taxon>Fodinibius</taxon>
    </lineage>
</organism>
<dbReference type="PANTHER" id="PTHR30511:SF3">
    <property type="entry name" value="LYSINE RACEMASE"/>
    <property type="match status" value="1"/>
</dbReference>
<accession>A0A521E9R4</accession>
<evidence type="ECO:0000259" key="4">
    <source>
        <dbReference type="Pfam" id="PF01168"/>
    </source>
</evidence>
<dbReference type="GO" id="GO:0005829">
    <property type="term" value="C:cytosol"/>
    <property type="evidence" value="ECO:0007669"/>
    <property type="project" value="TreeGrafter"/>
</dbReference>
<feature type="domain" description="Alanine racemase N-terminal" evidence="4">
    <location>
        <begin position="9"/>
        <end position="225"/>
    </location>
</feature>
<dbReference type="GO" id="GO:0030170">
    <property type="term" value="F:pyridoxal phosphate binding"/>
    <property type="evidence" value="ECO:0007669"/>
    <property type="project" value="TreeGrafter"/>
</dbReference>
<dbReference type="AlphaFoldDB" id="A0A521E9R4"/>
<dbReference type="InterPro" id="IPR000821">
    <property type="entry name" value="Ala_racemase"/>
</dbReference>
<evidence type="ECO:0000256" key="2">
    <source>
        <dbReference type="ARBA" id="ARBA00022898"/>
    </source>
</evidence>
<dbReference type="Pfam" id="PF01168">
    <property type="entry name" value="Ala_racemase_N"/>
    <property type="match status" value="1"/>
</dbReference>
<keyword evidence="6" id="KW-1185">Reference proteome</keyword>
<evidence type="ECO:0000256" key="1">
    <source>
        <dbReference type="ARBA" id="ARBA00001933"/>
    </source>
</evidence>
<dbReference type="InterPro" id="IPR029066">
    <property type="entry name" value="PLP-binding_barrel"/>
</dbReference>
<dbReference type="EMBL" id="FXTH01000014">
    <property type="protein sequence ID" value="SMO80677.1"/>
    <property type="molecule type" value="Genomic_DNA"/>
</dbReference>
<gene>
    <name evidence="5" type="ORF">SAMN06265218_11444</name>
</gene>
<dbReference type="Proteomes" id="UP000317593">
    <property type="component" value="Unassembled WGS sequence"/>
</dbReference>